<sequence length="206" mass="22236">MRLLQISSAQGPEECCLAVAGALRQLQREAAGMAVEVTLVEQEAGARAGTFRSVLLGLSGEQAGRLAQAWEGTIQWTCASPYRPRHPRKNWFIGVASCAAPAADLAGAIRFETTRSSGPGGQHVNKTESAVRATHLATGISVKVQTERSQHANKRLAELLIAHRLAGRAQELHDAQRAGRRLLHYQVERGSPTRVFKGERFEPVGG</sequence>
<dbReference type="Gene3D" id="3.30.160.20">
    <property type="match status" value="1"/>
</dbReference>
<dbReference type="RefSeq" id="WP_144279402.1">
    <property type="nucleotide sequence ID" value="NZ_CP041730.1"/>
</dbReference>
<dbReference type="Proteomes" id="UP000317550">
    <property type="component" value="Chromosome"/>
</dbReference>
<dbReference type="Gene3D" id="3.30.70.1660">
    <property type="match status" value="1"/>
</dbReference>
<organism evidence="3 4">
    <name type="scientific">Chitinimonas arctica</name>
    <dbReference type="NCBI Taxonomy" id="2594795"/>
    <lineage>
        <taxon>Bacteria</taxon>
        <taxon>Pseudomonadati</taxon>
        <taxon>Pseudomonadota</taxon>
        <taxon>Betaproteobacteria</taxon>
        <taxon>Neisseriales</taxon>
        <taxon>Chitinibacteraceae</taxon>
        <taxon>Chitinimonas</taxon>
    </lineage>
</organism>
<dbReference type="InterPro" id="IPR045853">
    <property type="entry name" value="Pep_chain_release_fac_I_sf"/>
</dbReference>
<dbReference type="Pfam" id="PF00472">
    <property type="entry name" value="RF-1"/>
    <property type="match status" value="1"/>
</dbReference>
<accession>A0A516SIN3</accession>
<proteinExistence type="inferred from homology"/>
<name>A0A516SIN3_9NEIS</name>
<protein>
    <submittedName>
        <fullName evidence="3">Peptide chain release factor H</fullName>
    </submittedName>
</protein>
<dbReference type="GO" id="GO:0003747">
    <property type="term" value="F:translation release factor activity"/>
    <property type="evidence" value="ECO:0007669"/>
    <property type="project" value="InterPro"/>
</dbReference>
<dbReference type="PANTHER" id="PTHR43804:SF9">
    <property type="entry name" value="PEPTIDE CHAIN RELEASE FACTOR HOMOLOG-RELATED"/>
    <property type="match status" value="1"/>
</dbReference>
<evidence type="ECO:0000313" key="4">
    <source>
        <dbReference type="Proteomes" id="UP000317550"/>
    </source>
</evidence>
<gene>
    <name evidence="3" type="ORF">FNU76_17610</name>
</gene>
<comment type="similarity">
    <text evidence="1">Belongs to the prokaryotic/mitochondrial release factor family.</text>
</comment>
<dbReference type="InterPro" id="IPR000352">
    <property type="entry name" value="Pep_chain_release_fac_I"/>
</dbReference>
<dbReference type="PROSITE" id="PS00745">
    <property type="entry name" value="RF_PROK_I"/>
    <property type="match status" value="1"/>
</dbReference>
<feature type="domain" description="Prokaryotic-type class I peptide chain release factors" evidence="2">
    <location>
        <begin position="115"/>
        <end position="131"/>
    </location>
</feature>
<reference evidence="4" key="1">
    <citation type="submission" date="2019-07" db="EMBL/GenBank/DDBJ databases">
        <title>Chitinimonas sp. nov., isolated from Ny-Alesund, arctica soil.</title>
        <authorList>
            <person name="Xu Q."/>
            <person name="Peng F."/>
        </authorList>
    </citation>
    <scope>NUCLEOTIDE SEQUENCE [LARGE SCALE GENOMIC DNA]</scope>
    <source>
        <strain evidence="4">R3-44</strain>
    </source>
</reference>
<evidence type="ECO:0000313" key="3">
    <source>
        <dbReference type="EMBL" id="QDQ28015.1"/>
    </source>
</evidence>
<dbReference type="NCBIfam" id="TIGR03072">
    <property type="entry name" value="release_prfH"/>
    <property type="match status" value="1"/>
</dbReference>
<evidence type="ECO:0000256" key="1">
    <source>
        <dbReference type="ARBA" id="ARBA00010835"/>
    </source>
</evidence>
<dbReference type="KEGG" id="cari:FNU76_17610"/>
<dbReference type="PANTHER" id="PTHR43804">
    <property type="entry name" value="LD18447P"/>
    <property type="match status" value="1"/>
</dbReference>
<dbReference type="InterPro" id="IPR017509">
    <property type="entry name" value="PrfH"/>
</dbReference>
<evidence type="ECO:0000259" key="2">
    <source>
        <dbReference type="PROSITE" id="PS00745"/>
    </source>
</evidence>
<dbReference type="InterPro" id="IPR050057">
    <property type="entry name" value="Prokaryotic/Mito_RF"/>
</dbReference>
<dbReference type="AlphaFoldDB" id="A0A516SIN3"/>
<dbReference type="SUPFAM" id="SSF75620">
    <property type="entry name" value="Release factor"/>
    <property type="match status" value="1"/>
</dbReference>
<dbReference type="OrthoDB" id="9806673at2"/>
<dbReference type="EMBL" id="CP041730">
    <property type="protein sequence ID" value="QDQ28015.1"/>
    <property type="molecule type" value="Genomic_DNA"/>
</dbReference>
<keyword evidence="4" id="KW-1185">Reference proteome</keyword>